<dbReference type="Pfam" id="PF01812">
    <property type="entry name" value="5-FTHF_cyc-lig"/>
    <property type="match status" value="1"/>
</dbReference>
<feature type="binding site" evidence="4">
    <location>
        <position position="50"/>
    </location>
    <ligand>
        <name>substrate</name>
    </ligand>
</feature>
<dbReference type="GO" id="GO:0005524">
    <property type="term" value="F:ATP binding"/>
    <property type="evidence" value="ECO:0007669"/>
    <property type="project" value="UniProtKB-KW"/>
</dbReference>
<sequence length="195" mass="22622">MNPSLDQRRRIRARRRKLDPAYRRAAATAACKQLLSLNRFQSARRVALYLAADGELDPLPVLRKACAMGKHCYLPVLHPVREQSLWFVRWQPGEALHPNRYGIAEPRWKPQGLVKPWALDLVLMPLVAFDEQGNRMGMGGGYYDRSFAWRFHRHFWKGPELVGYAYELQKLTRIRASKWDVPMDAIVTESTVYMG</sequence>
<dbReference type="InterPro" id="IPR002698">
    <property type="entry name" value="FTHF_cligase"/>
</dbReference>
<evidence type="ECO:0000256" key="2">
    <source>
        <dbReference type="ARBA" id="ARBA00022741"/>
    </source>
</evidence>
<dbReference type="GO" id="GO:0009396">
    <property type="term" value="P:folic acid-containing compound biosynthetic process"/>
    <property type="evidence" value="ECO:0007669"/>
    <property type="project" value="TreeGrafter"/>
</dbReference>
<evidence type="ECO:0000313" key="6">
    <source>
        <dbReference type="EMBL" id="BAO43091.1"/>
    </source>
</evidence>
<dbReference type="GO" id="GO:0030272">
    <property type="term" value="F:5-formyltetrahydrofolate cyclo-ligase activity"/>
    <property type="evidence" value="ECO:0007669"/>
    <property type="project" value="UniProtKB-EC"/>
</dbReference>
<protein>
    <recommendedName>
        <fullName evidence="5">5-formyltetrahydrofolate cyclo-ligase</fullName>
        <ecNumber evidence="5">6.3.3.2</ecNumber>
    </recommendedName>
</protein>
<keyword evidence="5" id="KW-0479">Metal-binding</keyword>
<dbReference type="Gene3D" id="3.40.50.10420">
    <property type="entry name" value="NagB/RpiA/CoA transferase-like"/>
    <property type="match status" value="1"/>
</dbReference>
<accession>A0A7U6GGB4</accession>
<dbReference type="RefSeq" id="WP_041064349.1">
    <property type="nucleotide sequence ID" value="NZ_AP012273.1"/>
</dbReference>
<gene>
    <name evidence="6" type="ORF">TBH_C0143</name>
</gene>
<dbReference type="NCBIfam" id="TIGR02727">
    <property type="entry name" value="MTHFS_bact"/>
    <property type="match status" value="1"/>
</dbReference>
<dbReference type="GO" id="GO:0035999">
    <property type="term" value="P:tetrahydrofolate interconversion"/>
    <property type="evidence" value="ECO:0007669"/>
    <property type="project" value="TreeGrafter"/>
</dbReference>
<feature type="binding site" evidence="4">
    <location>
        <position position="55"/>
    </location>
    <ligand>
        <name>substrate</name>
    </ligand>
</feature>
<dbReference type="PANTHER" id="PTHR23407">
    <property type="entry name" value="ATPASE INHIBITOR/5-FORMYLTETRAHYDROFOLATE CYCLO-LIGASE"/>
    <property type="match status" value="1"/>
</dbReference>
<comment type="catalytic activity">
    <reaction evidence="5">
        <text>(6S)-5-formyl-5,6,7,8-tetrahydrofolate + ATP = (6R)-5,10-methenyltetrahydrofolate + ADP + phosphate</text>
        <dbReference type="Rhea" id="RHEA:10488"/>
        <dbReference type="ChEBI" id="CHEBI:30616"/>
        <dbReference type="ChEBI" id="CHEBI:43474"/>
        <dbReference type="ChEBI" id="CHEBI:57455"/>
        <dbReference type="ChEBI" id="CHEBI:57457"/>
        <dbReference type="ChEBI" id="CHEBI:456216"/>
        <dbReference type="EC" id="6.3.3.2"/>
    </reaction>
</comment>
<reference evidence="6 7" key="1">
    <citation type="journal article" date="2014" name="PLoS ONE">
        <title>Physiological and genomic features of a novel sulfur-oxidizing gammaproteobacterium belonging to a previously uncultivated symbiotic lineage isolated from a hydrothermal vent.</title>
        <authorList>
            <person name="Nunoura T."/>
            <person name="Takaki Y."/>
            <person name="Kazama H."/>
            <person name="Kakuta J."/>
            <person name="Shimamura S."/>
            <person name="Makita H."/>
            <person name="Hirai M."/>
            <person name="Miyazaki M."/>
            <person name="Takai K."/>
        </authorList>
    </citation>
    <scope>NUCLEOTIDE SEQUENCE [LARGE SCALE GENOMIC DNA]</scope>
    <source>
        <strain evidence="6 7">Hiromi1</strain>
    </source>
</reference>
<evidence type="ECO:0000256" key="5">
    <source>
        <dbReference type="RuleBase" id="RU361279"/>
    </source>
</evidence>
<feature type="binding site" evidence="4">
    <location>
        <begin position="135"/>
        <end position="143"/>
    </location>
    <ligand>
        <name>ATP</name>
        <dbReference type="ChEBI" id="CHEBI:30616"/>
    </ligand>
</feature>
<evidence type="ECO:0000256" key="3">
    <source>
        <dbReference type="ARBA" id="ARBA00022840"/>
    </source>
</evidence>
<dbReference type="EMBL" id="AP012273">
    <property type="protein sequence ID" value="BAO43091.1"/>
    <property type="molecule type" value="Genomic_DNA"/>
</dbReference>
<evidence type="ECO:0000256" key="1">
    <source>
        <dbReference type="ARBA" id="ARBA00010638"/>
    </source>
</evidence>
<dbReference type="GO" id="GO:0046872">
    <property type="term" value="F:metal ion binding"/>
    <property type="evidence" value="ECO:0007669"/>
    <property type="project" value="UniProtKB-KW"/>
</dbReference>
<dbReference type="EC" id="6.3.3.2" evidence="5"/>
<evidence type="ECO:0000313" key="7">
    <source>
        <dbReference type="Proteomes" id="UP000031631"/>
    </source>
</evidence>
<dbReference type="PIRSF" id="PIRSF006806">
    <property type="entry name" value="FTHF_cligase"/>
    <property type="match status" value="1"/>
</dbReference>
<proteinExistence type="inferred from homology"/>
<keyword evidence="5" id="KW-0460">Magnesium</keyword>
<keyword evidence="2 4" id="KW-0547">Nucleotide-binding</keyword>
<keyword evidence="7" id="KW-1185">Reference proteome</keyword>
<organism evidence="6 7">
    <name type="scientific">Thiolapillus brandeum</name>
    <dbReference type="NCBI Taxonomy" id="1076588"/>
    <lineage>
        <taxon>Bacteria</taxon>
        <taxon>Pseudomonadati</taxon>
        <taxon>Pseudomonadota</taxon>
        <taxon>Gammaproteobacteria</taxon>
        <taxon>Chromatiales</taxon>
        <taxon>Sedimenticolaceae</taxon>
        <taxon>Thiolapillus</taxon>
    </lineage>
</organism>
<comment type="cofactor">
    <cofactor evidence="5">
        <name>Mg(2+)</name>
        <dbReference type="ChEBI" id="CHEBI:18420"/>
    </cofactor>
</comment>
<comment type="similarity">
    <text evidence="1 5">Belongs to the 5-formyltetrahydrofolate cyclo-ligase family.</text>
</comment>
<keyword evidence="6" id="KW-0436">Ligase</keyword>
<dbReference type="AlphaFoldDB" id="A0A7U6GGB4"/>
<keyword evidence="3 4" id="KW-0067">ATP-binding</keyword>
<dbReference type="PANTHER" id="PTHR23407:SF1">
    <property type="entry name" value="5-FORMYLTETRAHYDROFOLATE CYCLO-LIGASE"/>
    <property type="match status" value="1"/>
</dbReference>
<dbReference type="SUPFAM" id="SSF100950">
    <property type="entry name" value="NagB/RpiA/CoA transferase-like"/>
    <property type="match status" value="1"/>
</dbReference>
<dbReference type="InterPro" id="IPR024185">
    <property type="entry name" value="FTHF_cligase-like_sf"/>
</dbReference>
<dbReference type="KEGG" id="tbn:TBH_C0143"/>
<dbReference type="OrthoDB" id="9801938at2"/>
<dbReference type="Proteomes" id="UP000031631">
    <property type="component" value="Chromosome"/>
</dbReference>
<dbReference type="InterPro" id="IPR037171">
    <property type="entry name" value="NagB/RpiA_transferase-like"/>
</dbReference>
<name>A0A7U6GGB4_9GAMM</name>
<evidence type="ECO:0000256" key="4">
    <source>
        <dbReference type="PIRSR" id="PIRSR006806-1"/>
    </source>
</evidence>